<sequence>MTRFFYIVLFVTLGFFLSPTEAYACTTKSTQKEKSCCKVEKSLEKEKSCCDKTKSEKEGCNGNCNNSSCSVSLVFSSILSIYPFEIKEPTLIIQDKRTNFSYLEKPITLGFYAIWSPPKIG</sequence>
<dbReference type="RefSeq" id="WP_246916317.1">
    <property type="nucleotide sequence ID" value="NZ_CP090145.1"/>
</dbReference>
<proteinExistence type="predicted"/>
<name>A0ABY4HLR0_9FLAO</name>
<keyword evidence="1" id="KW-0732">Signal</keyword>
<evidence type="ECO:0000256" key="1">
    <source>
        <dbReference type="SAM" id="SignalP"/>
    </source>
</evidence>
<keyword evidence="3" id="KW-1185">Reference proteome</keyword>
<evidence type="ECO:0000313" key="2">
    <source>
        <dbReference type="EMBL" id="UOX33792.1"/>
    </source>
</evidence>
<protein>
    <submittedName>
        <fullName evidence="2">Uncharacterized protein</fullName>
    </submittedName>
</protein>
<feature type="signal peptide" evidence="1">
    <location>
        <begin position="1"/>
        <end position="24"/>
    </location>
</feature>
<evidence type="ECO:0000313" key="3">
    <source>
        <dbReference type="Proteomes" id="UP000830454"/>
    </source>
</evidence>
<reference evidence="2" key="1">
    <citation type="submission" date="2021-12" db="EMBL/GenBank/DDBJ databases">
        <authorList>
            <person name="Cha I.-T."/>
            <person name="Lee K.-E."/>
            <person name="Park S.-J."/>
        </authorList>
    </citation>
    <scope>NUCLEOTIDE SEQUENCE</scope>
    <source>
        <strain evidence="2">YSM-43</strain>
    </source>
</reference>
<gene>
    <name evidence="2" type="ORF">LXD69_17375</name>
</gene>
<reference evidence="2" key="2">
    <citation type="submission" date="2022-04" db="EMBL/GenBank/DDBJ databases">
        <title>Complete Genome Sequence of Flavobacterium sediminilitoris YSM-43, Isolated from a Tidal Sediment.</title>
        <authorList>
            <person name="Lee P.A."/>
        </authorList>
    </citation>
    <scope>NUCLEOTIDE SEQUENCE</scope>
    <source>
        <strain evidence="2">YSM-43</strain>
    </source>
</reference>
<accession>A0ABY4HLR0</accession>
<feature type="chain" id="PRO_5045346216" evidence="1">
    <location>
        <begin position="25"/>
        <end position="121"/>
    </location>
</feature>
<dbReference type="Proteomes" id="UP000830454">
    <property type="component" value="Chromosome"/>
</dbReference>
<organism evidence="2 3">
    <name type="scientific">Flavobacterium sediminilitoris</name>
    <dbReference type="NCBI Taxonomy" id="2024526"/>
    <lineage>
        <taxon>Bacteria</taxon>
        <taxon>Pseudomonadati</taxon>
        <taxon>Bacteroidota</taxon>
        <taxon>Flavobacteriia</taxon>
        <taxon>Flavobacteriales</taxon>
        <taxon>Flavobacteriaceae</taxon>
        <taxon>Flavobacterium</taxon>
    </lineage>
</organism>
<dbReference type="EMBL" id="CP090145">
    <property type="protein sequence ID" value="UOX33792.1"/>
    <property type="molecule type" value="Genomic_DNA"/>
</dbReference>